<dbReference type="Pfam" id="PF02909">
    <property type="entry name" value="TetR_C_1"/>
    <property type="match status" value="1"/>
</dbReference>
<feature type="domain" description="HTH tetR-type" evidence="6">
    <location>
        <begin position="29"/>
        <end position="89"/>
    </location>
</feature>
<dbReference type="PROSITE" id="PS50977">
    <property type="entry name" value="HTH_TETR_2"/>
    <property type="match status" value="1"/>
</dbReference>
<evidence type="ECO:0000256" key="3">
    <source>
        <dbReference type="ARBA" id="ARBA00023125"/>
    </source>
</evidence>
<keyword evidence="8" id="KW-1185">Reference proteome</keyword>
<dbReference type="SUPFAM" id="SSF46689">
    <property type="entry name" value="Homeodomain-like"/>
    <property type="match status" value="1"/>
</dbReference>
<keyword evidence="3 5" id="KW-0238">DNA-binding</keyword>
<evidence type="ECO:0000256" key="1">
    <source>
        <dbReference type="ARBA" id="ARBA00022491"/>
    </source>
</evidence>
<dbReference type="GO" id="GO:0003700">
    <property type="term" value="F:DNA-binding transcription factor activity"/>
    <property type="evidence" value="ECO:0007669"/>
    <property type="project" value="TreeGrafter"/>
</dbReference>
<dbReference type="Gene3D" id="1.10.357.10">
    <property type="entry name" value="Tetracycline Repressor, domain 2"/>
    <property type="match status" value="1"/>
</dbReference>
<dbReference type="Pfam" id="PF00440">
    <property type="entry name" value="TetR_N"/>
    <property type="match status" value="1"/>
</dbReference>
<keyword evidence="4" id="KW-0804">Transcription</keyword>
<dbReference type="InterPro" id="IPR009057">
    <property type="entry name" value="Homeodomain-like_sf"/>
</dbReference>
<dbReference type="Gene3D" id="1.10.10.60">
    <property type="entry name" value="Homeodomain-like"/>
    <property type="match status" value="1"/>
</dbReference>
<evidence type="ECO:0000313" key="7">
    <source>
        <dbReference type="EMBL" id="OEV08290.1"/>
    </source>
</evidence>
<dbReference type="PATRIC" id="fig|518642.10.peg.6212"/>
<evidence type="ECO:0000313" key="8">
    <source>
        <dbReference type="Proteomes" id="UP000176005"/>
    </source>
</evidence>
<comment type="caution">
    <text evidence="7">The sequence shown here is derived from an EMBL/GenBank/DDBJ whole genome shotgun (WGS) entry which is preliminary data.</text>
</comment>
<sequence>MARKRVQTGSSGPGAVWLREQRPVTRAPALSPDRIVAAAVDALDRDGVAGLSMRKLADSFDVHATSLYWHISSREELLDLALDAVFGEVALPQAHFEQWRDDVALFMRELRRVLLLHPWSAAQAGVRPLLGPNALARFEFVYTALVTAGFSGADLPAASAAISNFVIGSAAAEAAWRHGSQADDSGAVSAHLRRIGEHYPTLSAHVLPLESDWDERFTRGTDFLLTGLAVSPDAPHADPPQPR</sequence>
<dbReference type="InterPro" id="IPR050109">
    <property type="entry name" value="HTH-type_TetR-like_transc_reg"/>
</dbReference>
<gene>
    <name evidence="7" type="ORF">AN218_27120</name>
</gene>
<dbReference type="GO" id="GO:0000976">
    <property type="term" value="F:transcription cis-regulatory region binding"/>
    <property type="evidence" value="ECO:0007669"/>
    <property type="project" value="TreeGrafter"/>
</dbReference>
<evidence type="ECO:0000256" key="2">
    <source>
        <dbReference type="ARBA" id="ARBA00023015"/>
    </source>
</evidence>
<dbReference type="PANTHER" id="PTHR30055">
    <property type="entry name" value="HTH-TYPE TRANSCRIPTIONAL REGULATOR RUTR"/>
    <property type="match status" value="1"/>
</dbReference>
<dbReference type="SUPFAM" id="SSF48498">
    <property type="entry name" value="Tetracyclin repressor-like, C-terminal domain"/>
    <property type="match status" value="1"/>
</dbReference>
<dbReference type="EMBL" id="LJGW01000431">
    <property type="protein sequence ID" value="OEV08290.1"/>
    <property type="molecule type" value="Genomic_DNA"/>
</dbReference>
<keyword evidence="2" id="KW-0805">Transcription regulation</keyword>
<dbReference type="InterPro" id="IPR036271">
    <property type="entry name" value="Tet_transcr_reg_TetR-rel_C_sf"/>
</dbReference>
<protein>
    <submittedName>
        <fullName evidence="7">TetR family transcriptional regulator</fullName>
    </submittedName>
</protein>
<dbReference type="InterPro" id="IPR001647">
    <property type="entry name" value="HTH_TetR"/>
</dbReference>
<dbReference type="PRINTS" id="PR00400">
    <property type="entry name" value="TETREPRESSOR"/>
</dbReference>
<dbReference type="GO" id="GO:0046677">
    <property type="term" value="P:response to antibiotic"/>
    <property type="evidence" value="ECO:0007669"/>
    <property type="project" value="InterPro"/>
</dbReference>
<dbReference type="InterPro" id="IPR004111">
    <property type="entry name" value="Repressor_TetR_C"/>
</dbReference>
<name>A0A1E7KWH6_9ACTN</name>
<dbReference type="AlphaFoldDB" id="A0A1E7KWH6"/>
<dbReference type="RefSeq" id="WP_070019758.1">
    <property type="nucleotide sequence ID" value="NZ_LJGW01000431.1"/>
</dbReference>
<reference evidence="7 8" key="1">
    <citation type="journal article" date="2016" name="Front. Microbiol.">
        <title>Comparative Genomics Analysis of Streptomyces Species Reveals Their Adaptation to the Marine Environment and Their Diversity at the Genomic Level.</title>
        <authorList>
            <person name="Tian X."/>
            <person name="Zhang Z."/>
            <person name="Yang T."/>
            <person name="Chen M."/>
            <person name="Li J."/>
            <person name="Chen F."/>
            <person name="Yang J."/>
            <person name="Li W."/>
            <person name="Zhang B."/>
            <person name="Zhang Z."/>
            <person name="Wu J."/>
            <person name="Zhang C."/>
            <person name="Long L."/>
            <person name="Xiao J."/>
        </authorList>
    </citation>
    <scope>NUCLEOTIDE SEQUENCE [LARGE SCALE GENOMIC DNA]</scope>
    <source>
        <strain evidence="7 8">SCSIO 10429</strain>
    </source>
</reference>
<dbReference type="Proteomes" id="UP000176005">
    <property type="component" value="Unassembled WGS sequence"/>
</dbReference>
<dbReference type="InterPro" id="IPR003012">
    <property type="entry name" value="Tet_transcr_reg_TetR"/>
</dbReference>
<evidence type="ECO:0000256" key="4">
    <source>
        <dbReference type="ARBA" id="ARBA00023163"/>
    </source>
</evidence>
<evidence type="ECO:0000259" key="6">
    <source>
        <dbReference type="PROSITE" id="PS50977"/>
    </source>
</evidence>
<evidence type="ECO:0000256" key="5">
    <source>
        <dbReference type="PROSITE-ProRule" id="PRU00335"/>
    </source>
</evidence>
<dbReference type="GO" id="GO:0045892">
    <property type="term" value="P:negative regulation of DNA-templated transcription"/>
    <property type="evidence" value="ECO:0007669"/>
    <property type="project" value="InterPro"/>
</dbReference>
<dbReference type="PANTHER" id="PTHR30055:SF151">
    <property type="entry name" value="TRANSCRIPTIONAL REGULATORY PROTEIN"/>
    <property type="match status" value="1"/>
</dbReference>
<accession>A0A1E7KWH6</accession>
<keyword evidence="1" id="KW-0678">Repressor</keyword>
<feature type="DNA-binding region" description="H-T-H motif" evidence="5">
    <location>
        <begin position="52"/>
        <end position="71"/>
    </location>
</feature>
<organism evidence="7 8">
    <name type="scientific">Streptomyces nanshensis</name>
    <dbReference type="NCBI Taxonomy" id="518642"/>
    <lineage>
        <taxon>Bacteria</taxon>
        <taxon>Bacillati</taxon>
        <taxon>Actinomycetota</taxon>
        <taxon>Actinomycetes</taxon>
        <taxon>Kitasatosporales</taxon>
        <taxon>Streptomycetaceae</taxon>
        <taxon>Streptomyces</taxon>
    </lineage>
</organism>
<proteinExistence type="predicted"/>